<accession>A0A0S7XJS2</accession>
<evidence type="ECO:0008006" key="3">
    <source>
        <dbReference type="Google" id="ProtNLM"/>
    </source>
</evidence>
<protein>
    <recommendedName>
        <fullName evidence="3">Glycosyltransferase 2-like domain-containing protein</fullName>
    </recommendedName>
</protein>
<organism evidence="1 2">
    <name type="scientific">candidate division WOR-1 bacterium DG_54_3</name>
    <dbReference type="NCBI Taxonomy" id="1703775"/>
    <lineage>
        <taxon>Bacteria</taxon>
        <taxon>Bacillati</taxon>
        <taxon>Saganbacteria</taxon>
    </lineage>
</organism>
<reference evidence="1 2" key="1">
    <citation type="journal article" date="2015" name="Microbiome">
        <title>Genomic resolution of linkages in carbon, nitrogen, and sulfur cycling among widespread estuary sediment bacteria.</title>
        <authorList>
            <person name="Baker B.J."/>
            <person name="Lazar C.S."/>
            <person name="Teske A.P."/>
            <person name="Dick G.J."/>
        </authorList>
    </citation>
    <scope>NUCLEOTIDE SEQUENCE [LARGE SCALE GENOMIC DNA]</scope>
    <source>
        <strain evidence="1">DG_54_3</strain>
    </source>
</reference>
<evidence type="ECO:0000313" key="2">
    <source>
        <dbReference type="Proteomes" id="UP000051861"/>
    </source>
</evidence>
<proteinExistence type="predicted"/>
<sequence length="68" mass="7842">MLTKNEGDILGETIESNKKYFDKIYVLDGSSDVSIDILARYEKEGLCKVWRAEEIYPGGVNDYCREFL</sequence>
<dbReference type="AlphaFoldDB" id="A0A0S7XJS2"/>
<comment type="caution">
    <text evidence="1">The sequence shown here is derived from an EMBL/GenBank/DDBJ whole genome shotgun (WGS) entry which is preliminary data.</text>
</comment>
<name>A0A0S7XJS2_UNCSA</name>
<gene>
    <name evidence="1" type="ORF">AMJ44_15520</name>
</gene>
<feature type="non-terminal residue" evidence="1">
    <location>
        <position position="68"/>
    </location>
</feature>
<dbReference type="Proteomes" id="UP000051861">
    <property type="component" value="Unassembled WGS sequence"/>
</dbReference>
<dbReference type="EMBL" id="LIZX01000267">
    <property type="protein sequence ID" value="KPJ62491.1"/>
    <property type="molecule type" value="Genomic_DNA"/>
</dbReference>
<evidence type="ECO:0000313" key="1">
    <source>
        <dbReference type="EMBL" id="KPJ62491.1"/>
    </source>
</evidence>